<proteinExistence type="predicted"/>
<evidence type="ECO:0000313" key="3">
    <source>
        <dbReference type="Proteomes" id="UP001626550"/>
    </source>
</evidence>
<feature type="region of interest" description="Disordered" evidence="1">
    <location>
        <begin position="87"/>
        <end position="129"/>
    </location>
</feature>
<dbReference type="AlphaFoldDB" id="A0ABD2PJ34"/>
<comment type="caution">
    <text evidence="2">The sequence shown here is derived from an EMBL/GenBank/DDBJ whole genome shotgun (WGS) entry which is preliminary data.</text>
</comment>
<feature type="compositionally biased region" description="Basic and acidic residues" evidence="1">
    <location>
        <begin position="104"/>
        <end position="129"/>
    </location>
</feature>
<keyword evidence="3" id="KW-1185">Reference proteome</keyword>
<evidence type="ECO:0000313" key="2">
    <source>
        <dbReference type="EMBL" id="KAL3307149.1"/>
    </source>
</evidence>
<evidence type="ECO:0000256" key="1">
    <source>
        <dbReference type="SAM" id="MobiDB-lite"/>
    </source>
</evidence>
<sequence>SQMQKRQRISNQLVSRSPPPNSFDRVSFHDQVSSKHIKTEENQAITEEEVVKRDEVKEPAEPRNEDPHEVLGYGDWHVKIESEEEVKDNVSADRMKITKRREHPKQESRFKFKARTRAEREVKTPLRYT</sequence>
<gene>
    <name evidence="2" type="ORF">Ciccas_014344</name>
</gene>
<name>A0ABD2PJ34_9PLAT</name>
<feature type="compositionally biased region" description="Basic and acidic residues" evidence="1">
    <location>
        <begin position="49"/>
        <end position="69"/>
    </location>
</feature>
<protein>
    <submittedName>
        <fullName evidence="2">Uncharacterized protein</fullName>
    </submittedName>
</protein>
<feature type="region of interest" description="Disordered" evidence="1">
    <location>
        <begin position="1"/>
        <end position="75"/>
    </location>
</feature>
<dbReference type="EMBL" id="JBJKFK010008172">
    <property type="protein sequence ID" value="KAL3307149.1"/>
    <property type="molecule type" value="Genomic_DNA"/>
</dbReference>
<reference evidence="2 3" key="1">
    <citation type="submission" date="2024-11" db="EMBL/GenBank/DDBJ databases">
        <title>Adaptive evolution of stress response genes in parasites aligns with host niche diversity.</title>
        <authorList>
            <person name="Hahn C."/>
            <person name="Resl P."/>
        </authorList>
    </citation>
    <scope>NUCLEOTIDE SEQUENCE [LARGE SCALE GENOMIC DNA]</scope>
    <source>
        <strain evidence="2">EGGRZ-B1_66</strain>
        <tissue evidence="2">Body</tissue>
    </source>
</reference>
<feature type="non-terminal residue" evidence="2">
    <location>
        <position position="1"/>
    </location>
</feature>
<dbReference type="Proteomes" id="UP001626550">
    <property type="component" value="Unassembled WGS sequence"/>
</dbReference>
<accession>A0ABD2PJ34</accession>
<organism evidence="2 3">
    <name type="scientific">Cichlidogyrus casuarinus</name>
    <dbReference type="NCBI Taxonomy" id="1844966"/>
    <lineage>
        <taxon>Eukaryota</taxon>
        <taxon>Metazoa</taxon>
        <taxon>Spiralia</taxon>
        <taxon>Lophotrochozoa</taxon>
        <taxon>Platyhelminthes</taxon>
        <taxon>Monogenea</taxon>
        <taxon>Monopisthocotylea</taxon>
        <taxon>Dactylogyridea</taxon>
        <taxon>Ancyrocephalidae</taxon>
        <taxon>Cichlidogyrus</taxon>
    </lineage>
</organism>
<feature type="compositionally biased region" description="Basic and acidic residues" evidence="1">
    <location>
        <begin position="87"/>
        <end position="96"/>
    </location>
</feature>